<proteinExistence type="inferred from homology"/>
<keyword evidence="7" id="KW-1185">Reference proteome</keyword>
<keyword evidence="6" id="KW-0687">Ribonucleoprotein</keyword>
<dbReference type="CDD" id="cd04301">
    <property type="entry name" value="NAT_SF"/>
    <property type="match status" value="1"/>
</dbReference>
<dbReference type="GO" id="GO:0005840">
    <property type="term" value="C:ribosome"/>
    <property type="evidence" value="ECO:0007669"/>
    <property type="project" value="UniProtKB-KW"/>
</dbReference>
<keyword evidence="6" id="KW-0689">Ribosomal protein</keyword>
<evidence type="ECO:0000313" key="6">
    <source>
        <dbReference type="EMBL" id="MBD2858377.1"/>
    </source>
</evidence>
<organism evidence="6 7">
    <name type="scientific">Spongiibacter pelagi</name>
    <dbReference type="NCBI Taxonomy" id="2760804"/>
    <lineage>
        <taxon>Bacteria</taxon>
        <taxon>Pseudomonadati</taxon>
        <taxon>Pseudomonadota</taxon>
        <taxon>Gammaproteobacteria</taxon>
        <taxon>Cellvibrionales</taxon>
        <taxon>Spongiibacteraceae</taxon>
        <taxon>Spongiibacter</taxon>
    </lineage>
</organism>
<reference evidence="6" key="1">
    <citation type="submission" date="2020-09" db="EMBL/GenBank/DDBJ databases">
        <authorList>
            <person name="Yoon J.-W."/>
        </authorList>
    </citation>
    <scope>NUCLEOTIDE SEQUENCE</scope>
    <source>
        <strain evidence="6">KMU-158</strain>
    </source>
</reference>
<name>A0A927GVY4_9GAMM</name>
<keyword evidence="3" id="KW-0808">Transferase</keyword>
<dbReference type="InterPro" id="IPR050680">
    <property type="entry name" value="YpeA/RimI_acetyltransf"/>
</dbReference>
<evidence type="ECO:0000256" key="3">
    <source>
        <dbReference type="ARBA" id="ARBA00022679"/>
    </source>
</evidence>
<evidence type="ECO:0000313" key="7">
    <source>
        <dbReference type="Proteomes" id="UP000610558"/>
    </source>
</evidence>
<protein>
    <submittedName>
        <fullName evidence="6">Ribosomal protein S18-alanine N-acetyltransferase</fullName>
    </submittedName>
</protein>
<dbReference type="AlphaFoldDB" id="A0A927GVY4"/>
<dbReference type="PANTHER" id="PTHR43420:SF51">
    <property type="entry name" value="PEPTIDYL-LYSINE N-ACETYLTRANSFERASE YIAC"/>
    <property type="match status" value="1"/>
</dbReference>
<dbReference type="PANTHER" id="PTHR43420">
    <property type="entry name" value="ACETYLTRANSFERASE"/>
    <property type="match status" value="1"/>
</dbReference>
<dbReference type="PROSITE" id="PS51186">
    <property type="entry name" value="GNAT"/>
    <property type="match status" value="1"/>
</dbReference>
<comment type="similarity">
    <text evidence="1">Belongs to the acetyltransferase family. RimI subfamily.</text>
</comment>
<dbReference type="InterPro" id="IPR016181">
    <property type="entry name" value="Acyl_CoA_acyltransferase"/>
</dbReference>
<dbReference type="SUPFAM" id="SSF55729">
    <property type="entry name" value="Acyl-CoA N-acyltransferases (Nat)"/>
    <property type="match status" value="1"/>
</dbReference>
<evidence type="ECO:0000256" key="1">
    <source>
        <dbReference type="ARBA" id="ARBA00005395"/>
    </source>
</evidence>
<dbReference type="RefSeq" id="WP_190763150.1">
    <property type="nucleotide sequence ID" value="NZ_JACXLD010000002.1"/>
</dbReference>
<gene>
    <name evidence="6" type="primary">rimI</name>
    <name evidence="6" type="ORF">IB286_05085</name>
</gene>
<evidence type="ECO:0000256" key="2">
    <source>
        <dbReference type="ARBA" id="ARBA00022490"/>
    </source>
</evidence>
<keyword evidence="2" id="KW-0963">Cytoplasm</keyword>
<accession>A0A927GVY4</accession>
<evidence type="ECO:0000256" key="4">
    <source>
        <dbReference type="ARBA" id="ARBA00023315"/>
    </source>
</evidence>
<feature type="domain" description="N-acetyltransferase" evidence="5">
    <location>
        <begin position="13"/>
        <end position="157"/>
    </location>
</feature>
<dbReference type="GO" id="GO:0008080">
    <property type="term" value="F:N-acetyltransferase activity"/>
    <property type="evidence" value="ECO:0007669"/>
    <property type="project" value="InterPro"/>
</dbReference>
<dbReference type="NCBIfam" id="TIGR01575">
    <property type="entry name" value="rimI"/>
    <property type="match status" value="1"/>
</dbReference>
<dbReference type="InterPro" id="IPR000182">
    <property type="entry name" value="GNAT_dom"/>
</dbReference>
<dbReference type="Proteomes" id="UP000610558">
    <property type="component" value="Unassembled WGS sequence"/>
</dbReference>
<dbReference type="InterPro" id="IPR006464">
    <property type="entry name" value="AcTrfase_RimI/Ard1"/>
</dbReference>
<keyword evidence="4" id="KW-0012">Acyltransferase</keyword>
<dbReference type="Gene3D" id="3.40.630.30">
    <property type="match status" value="1"/>
</dbReference>
<dbReference type="EMBL" id="JACXLD010000002">
    <property type="protein sequence ID" value="MBD2858377.1"/>
    <property type="molecule type" value="Genomic_DNA"/>
</dbReference>
<dbReference type="Pfam" id="PF00583">
    <property type="entry name" value="Acetyltransf_1"/>
    <property type="match status" value="1"/>
</dbReference>
<evidence type="ECO:0000259" key="5">
    <source>
        <dbReference type="PROSITE" id="PS51186"/>
    </source>
</evidence>
<comment type="caution">
    <text evidence="6">The sequence shown here is derived from an EMBL/GenBank/DDBJ whole genome shotgun (WGS) entry which is preliminary data.</text>
</comment>
<sequence length="159" mass="17774">MNISAAELVSAPFSLREFGSPDLALCDRFSKHSDPHSWSLANWKHSLQGDTCLGLYEQETLLAVVAFSLVLDELSLLNIVVDRDQRGRGLGKILLLAGLEWMQQFGAQRCVLEVRESNDSARALYRKLGFTEDGLRRNYYPLDGGHEHAVLMSADLPLE</sequence>